<keyword evidence="3 10" id="KW-0597">Phosphoprotein</keyword>
<dbReference type="Gene3D" id="1.20.120.160">
    <property type="entry name" value="HPT domain"/>
    <property type="match status" value="1"/>
</dbReference>
<dbReference type="GO" id="GO:0000160">
    <property type="term" value="P:phosphorelay signal transduction system"/>
    <property type="evidence" value="ECO:0007669"/>
    <property type="project" value="UniProtKB-KW"/>
</dbReference>
<keyword evidence="5" id="KW-0547">Nucleotide-binding</keyword>
<accession>A0A2D3WFP0</accession>
<evidence type="ECO:0000256" key="5">
    <source>
        <dbReference type="ARBA" id="ARBA00022741"/>
    </source>
</evidence>
<evidence type="ECO:0000256" key="8">
    <source>
        <dbReference type="ARBA" id="ARBA00023012"/>
    </source>
</evidence>
<proteinExistence type="predicted"/>
<dbReference type="CDD" id="cd17546">
    <property type="entry name" value="REC_hyHK_CKI1_RcsC-like"/>
    <property type="match status" value="1"/>
</dbReference>
<dbReference type="InterPro" id="IPR011006">
    <property type="entry name" value="CheY-like_superfamily"/>
</dbReference>
<evidence type="ECO:0000313" key="14">
    <source>
        <dbReference type="Proteomes" id="UP000228859"/>
    </source>
</evidence>
<comment type="caution">
    <text evidence="13">The sequence shown here is derived from an EMBL/GenBank/DDBJ whole genome shotgun (WGS) entry which is preliminary data.</text>
</comment>
<keyword evidence="6" id="KW-0067">ATP-binding</keyword>
<sequence length="334" mass="37389">MSNEFQLLLIAIFALALLIAVFYFFAQKRPTPKIEPDLSQKQEIKQEKEVFTTPLIPDEKSLDVTNRRKSDYTIPKRAVPEFGKITKQSFSEFAGERILVAEDNPINQKVIVGLLAGSGIDVVLANDGQEALDILEKETNFLMILMDAHMPRVDGFEATRIIRANPQYDHILVVALSGDVGADDIQKMKSAGMAEQLEKPLRMESLYKIFYAYSTKETQPETAVTNILDAAEGVEICGGDENFYREILAEFVSDYGDSADRLGDFLRVHDMQAADALLLDIVGVAANIGAHSLGDIASHLKLSLSDTHEKSYFSLYDRYKVQLERLTQEIRGYL</sequence>
<evidence type="ECO:0000256" key="2">
    <source>
        <dbReference type="ARBA" id="ARBA00022475"/>
    </source>
</evidence>
<dbReference type="PANTHER" id="PTHR45339:SF1">
    <property type="entry name" value="HYBRID SIGNAL TRANSDUCTION HISTIDINE KINASE J"/>
    <property type="match status" value="1"/>
</dbReference>
<keyword evidence="2" id="KW-1003">Cell membrane</keyword>
<evidence type="ECO:0000256" key="7">
    <source>
        <dbReference type="ARBA" id="ARBA00022989"/>
    </source>
</evidence>
<reference evidence="13 14" key="1">
    <citation type="journal article" date="2017" name="Front. Microbiol.">
        <title>Comparative Genomic Analysis of the Class Epsilonproteobacteria and Proposed Reclassification to Epsilonbacteraeota (phyl. nov.).</title>
        <authorList>
            <person name="Waite D.W."/>
            <person name="Vanwonterghem I."/>
            <person name="Rinke C."/>
            <person name="Parks D.H."/>
            <person name="Zhang Y."/>
            <person name="Takai K."/>
            <person name="Sievert S.M."/>
            <person name="Simon J."/>
            <person name="Campbell B.J."/>
            <person name="Hanson T.E."/>
            <person name="Woyke T."/>
            <person name="Klotz M.G."/>
            <person name="Hugenholtz P."/>
        </authorList>
    </citation>
    <scope>NUCLEOTIDE SEQUENCE [LARGE SCALE GENOMIC DNA]</scope>
    <source>
        <strain evidence="13">UBA12443</strain>
    </source>
</reference>
<name>A0A2D3WFP0_9BACT</name>
<evidence type="ECO:0000313" key="13">
    <source>
        <dbReference type="EMBL" id="DAB39228.1"/>
    </source>
</evidence>
<organism evidence="13 14">
    <name type="scientific">Sulfuricurvum kujiense</name>
    <dbReference type="NCBI Taxonomy" id="148813"/>
    <lineage>
        <taxon>Bacteria</taxon>
        <taxon>Pseudomonadati</taxon>
        <taxon>Campylobacterota</taxon>
        <taxon>Epsilonproteobacteria</taxon>
        <taxon>Campylobacterales</taxon>
        <taxon>Sulfurimonadaceae</taxon>
        <taxon>Sulfuricurvum</taxon>
    </lineage>
</organism>
<keyword evidence="7 11" id="KW-1133">Transmembrane helix</keyword>
<feature type="modified residue" description="4-aspartylphosphate" evidence="10">
    <location>
        <position position="147"/>
    </location>
</feature>
<keyword evidence="8" id="KW-0902">Two-component regulatory system</keyword>
<dbReference type="AlphaFoldDB" id="A0A2D3WFP0"/>
<evidence type="ECO:0000256" key="9">
    <source>
        <dbReference type="ARBA" id="ARBA00023136"/>
    </source>
</evidence>
<gene>
    <name evidence="13" type="ORF">CFH83_01920</name>
</gene>
<dbReference type="RefSeq" id="WP_299803564.1">
    <property type="nucleotide sequence ID" value="NZ_DLUI01000030.1"/>
</dbReference>
<evidence type="ECO:0000256" key="6">
    <source>
        <dbReference type="ARBA" id="ARBA00022840"/>
    </source>
</evidence>
<evidence type="ECO:0000256" key="3">
    <source>
        <dbReference type="ARBA" id="ARBA00022553"/>
    </source>
</evidence>
<dbReference type="GO" id="GO:0005886">
    <property type="term" value="C:plasma membrane"/>
    <property type="evidence" value="ECO:0007669"/>
    <property type="project" value="UniProtKB-SubCell"/>
</dbReference>
<dbReference type="EMBL" id="DLUI01000030">
    <property type="protein sequence ID" value="DAB39228.1"/>
    <property type="molecule type" value="Genomic_DNA"/>
</dbReference>
<keyword evidence="4 11" id="KW-0812">Transmembrane</keyword>
<protein>
    <recommendedName>
        <fullName evidence="12">Response regulatory domain-containing protein</fullName>
    </recommendedName>
</protein>
<evidence type="ECO:0000256" key="10">
    <source>
        <dbReference type="PROSITE-ProRule" id="PRU00169"/>
    </source>
</evidence>
<dbReference type="Proteomes" id="UP000228859">
    <property type="component" value="Unassembled WGS sequence"/>
</dbReference>
<dbReference type="SUPFAM" id="SSF52172">
    <property type="entry name" value="CheY-like"/>
    <property type="match status" value="1"/>
</dbReference>
<dbReference type="SMART" id="SM00448">
    <property type="entry name" value="REC"/>
    <property type="match status" value="1"/>
</dbReference>
<evidence type="ECO:0000256" key="11">
    <source>
        <dbReference type="SAM" id="Phobius"/>
    </source>
</evidence>
<evidence type="ECO:0000256" key="1">
    <source>
        <dbReference type="ARBA" id="ARBA00004651"/>
    </source>
</evidence>
<evidence type="ECO:0000259" key="12">
    <source>
        <dbReference type="PROSITE" id="PS50110"/>
    </source>
</evidence>
<dbReference type="Pfam" id="PF00072">
    <property type="entry name" value="Response_reg"/>
    <property type="match status" value="1"/>
</dbReference>
<dbReference type="GO" id="GO:0005524">
    <property type="term" value="F:ATP binding"/>
    <property type="evidence" value="ECO:0007669"/>
    <property type="project" value="UniProtKB-KW"/>
</dbReference>
<feature type="transmembrane region" description="Helical" evidence="11">
    <location>
        <begin position="6"/>
        <end position="26"/>
    </location>
</feature>
<evidence type="ECO:0000256" key="4">
    <source>
        <dbReference type="ARBA" id="ARBA00022692"/>
    </source>
</evidence>
<dbReference type="SUPFAM" id="SSF47226">
    <property type="entry name" value="Histidine-containing phosphotransfer domain, HPT domain"/>
    <property type="match status" value="1"/>
</dbReference>
<dbReference type="InterPro" id="IPR036641">
    <property type="entry name" value="HPT_dom_sf"/>
</dbReference>
<dbReference type="InterPro" id="IPR001789">
    <property type="entry name" value="Sig_transdc_resp-reg_receiver"/>
</dbReference>
<feature type="domain" description="Response regulatory" evidence="12">
    <location>
        <begin position="97"/>
        <end position="214"/>
    </location>
</feature>
<dbReference type="PROSITE" id="PS50110">
    <property type="entry name" value="RESPONSE_REGULATORY"/>
    <property type="match status" value="1"/>
</dbReference>
<dbReference type="Gene3D" id="3.40.50.2300">
    <property type="match status" value="1"/>
</dbReference>
<dbReference type="PANTHER" id="PTHR45339">
    <property type="entry name" value="HYBRID SIGNAL TRANSDUCTION HISTIDINE KINASE J"/>
    <property type="match status" value="1"/>
</dbReference>
<comment type="subcellular location">
    <subcellularLocation>
        <location evidence="1">Cell membrane</location>
        <topology evidence="1">Multi-pass membrane protein</topology>
    </subcellularLocation>
</comment>
<keyword evidence="9 11" id="KW-0472">Membrane</keyword>